<evidence type="ECO:0000313" key="2">
    <source>
        <dbReference type="EMBL" id="XBY45983.1"/>
    </source>
</evidence>
<evidence type="ECO:0000256" key="1">
    <source>
        <dbReference type="SAM" id="Phobius"/>
    </source>
</evidence>
<accession>A0AAU7XDW1</accession>
<dbReference type="KEGG" id="mflg:ABS361_07025"/>
<dbReference type="AlphaFoldDB" id="A0AAU7XDW1"/>
<organism evidence="2">
    <name type="scientific">Methyloraptor flagellatus</name>
    <dbReference type="NCBI Taxonomy" id="3162530"/>
    <lineage>
        <taxon>Bacteria</taxon>
        <taxon>Pseudomonadati</taxon>
        <taxon>Pseudomonadota</taxon>
        <taxon>Alphaproteobacteria</taxon>
        <taxon>Hyphomicrobiales</taxon>
        <taxon>Ancalomicrobiaceae</taxon>
        <taxon>Methyloraptor</taxon>
    </lineage>
</organism>
<proteinExistence type="predicted"/>
<gene>
    <name evidence="2" type="ORF">ABS361_07025</name>
</gene>
<feature type="transmembrane region" description="Helical" evidence="1">
    <location>
        <begin position="40"/>
        <end position="63"/>
    </location>
</feature>
<dbReference type="EMBL" id="CP158568">
    <property type="protein sequence ID" value="XBY45983.1"/>
    <property type="molecule type" value="Genomic_DNA"/>
</dbReference>
<name>A0AAU7XDW1_9HYPH</name>
<keyword evidence="1" id="KW-0812">Transmembrane</keyword>
<sequence length="170" mass="18518">MSEQQDPNRTVRPDSEADADATLLKGAIEAARRQNRRNRAIILIFVVLALVFVVSPPVIRWWMQQGICPAEVTAKGRNSGTDWEVTRSDCGAAVGTVWQVRIVPTAGASWAAYDARGGPVPLAYEQSGFTGTVTLQTPPKGATETTIPIELDMKGRPKKTVRFVDGVRQD</sequence>
<keyword evidence="1" id="KW-0472">Membrane</keyword>
<dbReference type="RefSeq" id="WP_407051080.1">
    <property type="nucleotide sequence ID" value="NZ_CP158568.1"/>
</dbReference>
<protein>
    <submittedName>
        <fullName evidence="2">Uncharacterized protein</fullName>
    </submittedName>
</protein>
<keyword evidence="1" id="KW-1133">Transmembrane helix</keyword>
<reference evidence="2" key="1">
    <citation type="submission" date="2024-06" db="EMBL/GenBank/DDBJ databases">
        <title>Methylostella associata gen. nov., sp. nov., a novel Ancalomicrobiaceae-affiliated facultatively methylotrophic bacteria that feed on methanotrophs of the genus Methylococcus.</title>
        <authorList>
            <person name="Saltykova V."/>
            <person name="Danilova O.V."/>
            <person name="Oshkin I.Y."/>
            <person name="Belova S.E."/>
            <person name="Pimenov N.V."/>
            <person name="Dedysh S.N."/>
        </authorList>
    </citation>
    <scope>NUCLEOTIDE SEQUENCE</scope>
    <source>
        <strain evidence="2">S20</strain>
    </source>
</reference>